<protein>
    <submittedName>
        <fullName evidence="1">Uncharacterized protein</fullName>
    </submittedName>
</protein>
<accession>A0A6H0KL42</accession>
<name>A0A6H0KL42_9BACE</name>
<evidence type="ECO:0000313" key="2">
    <source>
        <dbReference type="Proteomes" id="UP000501780"/>
    </source>
</evidence>
<gene>
    <name evidence="1" type="ORF">BacF7301_06975</name>
</gene>
<dbReference type="KEGG" id="bfc:BacF7301_06975"/>
<organism evidence="1 2">
    <name type="scientific">Bacteroides faecium</name>
    <dbReference type="NCBI Taxonomy" id="2715212"/>
    <lineage>
        <taxon>Bacteria</taxon>
        <taxon>Pseudomonadati</taxon>
        <taxon>Bacteroidota</taxon>
        <taxon>Bacteroidia</taxon>
        <taxon>Bacteroidales</taxon>
        <taxon>Bacteroidaceae</taxon>
        <taxon>Bacteroides</taxon>
    </lineage>
</organism>
<proteinExistence type="predicted"/>
<dbReference type="EMBL" id="CP050831">
    <property type="protein sequence ID" value="QIU93903.1"/>
    <property type="molecule type" value="Genomic_DNA"/>
</dbReference>
<keyword evidence="2" id="KW-1185">Reference proteome</keyword>
<dbReference type="RefSeq" id="WP_167961479.1">
    <property type="nucleotide sequence ID" value="NZ_CP050831.1"/>
</dbReference>
<evidence type="ECO:0000313" key="1">
    <source>
        <dbReference type="EMBL" id="QIU93903.1"/>
    </source>
</evidence>
<dbReference type="AlphaFoldDB" id="A0A6H0KL42"/>
<sequence length="152" mass="18068">MPKWISVEKAAAKYGFNKEVILLWAEMKRFSVGYGEPSPVIDERSFQEFLCRMKKGITSEYIDTLEELCMQKTRICDLYVEIIGDQDKELLRQREKIAKIDQIQAAMKMQNDRIRDCKKVFAEYGDTFRDSWAEKLRRSLRRLLANRKSWKS</sequence>
<dbReference type="Proteomes" id="UP000501780">
    <property type="component" value="Chromosome"/>
</dbReference>
<reference evidence="1 2" key="1">
    <citation type="submission" date="2020-03" db="EMBL/GenBank/DDBJ databases">
        <title>Genomic analysis of Bacteroides faecium CBA7301.</title>
        <authorList>
            <person name="Kim J."/>
            <person name="Roh S.W."/>
        </authorList>
    </citation>
    <scope>NUCLEOTIDE SEQUENCE [LARGE SCALE GENOMIC DNA]</scope>
    <source>
        <strain evidence="1 2">CBA7301</strain>
    </source>
</reference>